<evidence type="ECO:0000313" key="7">
    <source>
        <dbReference type="EMBL" id="KAK1316534.1"/>
    </source>
</evidence>
<dbReference type="NCBIfam" id="NF000592">
    <property type="entry name" value="PRK00013.1"/>
    <property type="match status" value="1"/>
</dbReference>
<dbReference type="SUPFAM" id="SSF48592">
    <property type="entry name" value="GroEL equatorial domain-like"/>
    <property type="match status" value="1"/>
</dbReference>
<dbReference type="GO" id="GO:0005524">
    <property type="term" value="F:ATP binding"/>
    <property type="evidence" value="ECO:0007669"/>
    <property type="project" value="UniProtKB-KW"/>
</dbReference>
<dbReference type="GO" id="GO:0140662">
    <property type="term" value="F:ATP-dependent protein folding chaperone"/>
    <property type="evidence" value="ECO:0007669"/>
    <property type="project" value="InterPro"/>
</dbReference>
<dbReference type="InterPro" id="IPR027410">
    <property type="entry name" value="TCP-1-like_intermed_sf"/>
</dbReference>
<dbReference type="GO" id="GO:0042026">
    <property type="term" value="P:protein refolding"/>
    <property type="evidence" value="ECO:0007669"/>
    <property type="project" value="InterPro"/>
</dbReference>
<evidence type="ECO:0000256" key="5">
    <source>
        <dbReference type="RuleBase" id="RU000418"/>
    </source>
</evidence>
<dbReference type="Gene3D" id="1.10.560.10">
    <property type="entry name" value="GroEL-like equatorial domain"/>
    <property type="match status" value="1"/>
</dbReference>
<dbReference type="InterPro" id="IPR027413">
    <property type="entry name" value="GROEL-like_equatorial_sf"/>
</dbReference>
<evidence type="ECO:0000313" key="8">
    <source>
        <dbReference type="Proteomes" id="UP001180020"/>
    </source>
</evidence>
<dbReference type="NCBIfam" id="NF009489">
    <property type="entry name" value="PRK12851.1"/>
    <property type="match status" value="1"/>
</dbReference>
<evidence type="ECO:0000256" key="1">
    <source>
        <dbReference type="ARBA" id="ARBA00006607"/>
    </source>
</evidence>
<dbReference type="PROSITE" id="PS00296">
    <property type="entry name" value="CHAPERONINS_CPN60"/>
    <property type="match status" value="1"/>
</dbReference>
<dbReference type="InterPro" id="IPR018370">
    <property type="entry name" value="Chaperonin_Cpn60_CS"/>
</dbReference>
<dbReference type="NCBIfam" id="NF009487">
    <property type="entry name" value="PRK12849.1"/>
    <property type="match status" value="1"/>
</dbReference>
<dbReference type="Gene3D" id="3.50.7.10">
    <property type="entry name" value="GroEL"/>
    <property type="match status" value="1"/>
</dbReference>
<dbReference type="PRINTS" id="PR00298">
    <property type="entry name" value="CHAPERONIN60"/>
</dbReference>
<dbReference type="NCBIfam" id="TIGR02348">
    <property type="entry name" value="GroEL"/>
    <property type="match status" value="1"/>
</dbReference>
<dbReference type="EMBL" id="JAUJYO010000005">
    <property type="protein sequence ID" value="KAK1316534.1"/>
    <property type="molecule type" value="Genomic_DNA"/>
</dbReference>
<gene>
    <name evidence="7" type="ORF">QJS10_CPA05g01961</name>
</gene>
<dbReference type="Proteomes" id="UP001180020">
    <property type="component" value="Unassembled WGS sequence"/>
</dbReference>
<keyword evidence="8" id="KW-1185">Reference proteome</keyword>
<dbReference type="NCBIfam" id="NF009488">
    <property type="entry name" value="PRK12850.1"/>
    <property type="match status" value="1"/>
</dbReference>
<evidence type="ECO:0000256" key="4">
    <source>
        <dbReference type="ARBA" id="ARBA00023186"/>
    </source>
</evidence>
<dbReference type="CDD" id="cd03344">
    <property type="entry name" value="GroEL"/>
    <property type="match status" value="1"/>
</dbReference>
<name>A0AAV9ESX1_ACOCL</name>
<accession>A0AAV9ESX1</accession>
<reference evidence="7" key="2">
    <citation type="submission" date="2023-06" db="EMBL/GenBank/DDBJ databases">
        <authorList>
            <person name="Ma L."/>
            <person name="Liu K.-W."/>
            <person name="Li Z."/>
            <person name="Hsiao Y.-Y."/>
            <person name="Qi Y."/>
            <person name="Fu T."/>
            <person name="Tang G."/>
            <person name="Zhang D."/>
            <person name="Sun W.-H."/>
            <person name="Liu D.-K."/>
            <person name="Li Y."/>
            <person name="Chen G.-Z."/>
            <person name="Liu X.-D."/>
            <person name="Liao X.-Y."/>
            <person name="Jiang Y.-T."/>
            <person name="Yu X."/>
            <person name="Hao Y."/>
            <person name="Huang J."/>
            <person name="Zhao X.-W."/>
            <person name="Ke S."/>
            <person name="Chen Y.-Y."/>
            <person name="Wu W.-L."/>
            <person name="Hsu J.-L."/>
            <person name="Lin Y.-F."/>
            <person name="Huang M.-D."/>
            <person name="Li C.-Y."/>
            <person name="Huang L."/>
            <person name="Wang Z.-W."/>
            <person name="Zhao X."/>
            <person name="Zhong W.-Y."/>
            <person name="Peng D.-H."/>
            <person name="Ahmad S."/>
            <person name="Lan S."/>
            <person name="Zhang J.-S."/>
            <person name="Tsai W.-C."/>
            <person name="Van De Peer Y."/>
            <person name="Liu Z.-J."/>
        </authorList>
    </citation>
    <scope>NUCLEOTIDE SEQUENCE</scope>
    <source>
        <strain evidence="7">CP</strain>
        <tissue evidence="7">Leaves</tissue>
    </source>
</reference>
<evidence type="ECO:0000256" key="2">
    <source>
        <dbReference type="ARBA" id="ARBA00022741"/>
    </source>
</evidence>
<evidence type="ECO:0000256" key="6">
    <source>
        <dbReference type="SAM" id="MobiDB-lite"/>
    </source>
</evidence>
<comment type="caution">
    <text evidence="7">The sequence shown here is derived from an EMBL/GenBank/DDBJ whole genome shotgun (WGS) entry which is preliminary data.</text>
</comment>
<keyword evidence="4" id="KW-0143">Chaperone</keyword>
<comment type="similarity">
    <text evidence="1 5">Belongs to the chaperonin (HSP60) family.</text>
</comment>
<dbReference type="Gene3D" id="3.30.260.10">
    <property type="entry name" value="TCP-1-like chaperonin intermediate domain"/>
    <property type="match status" value="1"/>
</dbReference>
<keyword evidence="3" id="KW-0067">ATP-binding</keyword>
<dbReference type="InterPro" id="IPR027409">
    <property type="entry name" value="GroEL-like_apical_dom_sf"/>
</dbReference>
<organism evidence="7 8">
    <name type="scientific">Acorus calamus</name>
    <name type="common">Sweet flag</name>
    <dbReference type="NCBI Taxonomy" id="4465"/>
    <lineage>
        <taxon>Eukaryota</taxon>
        <taxon>Viridiplantae</taxon>
        <taxon>Streptophyta</taxon>
        <taxon>Embryophyta</taxon>
        <taxon>Tracheophyta</taxon>
        <taxon>Spermatophyta</taxon>
        <taxon>Magnoliopsida</taxon>
        <taxon>Liliopsida</taxon>
        <taxon>Acoraceae</taxon>
        <taxon>Acorus</taxon>
    </lineage>
</organism>
<dbReference type="PANTHER" id="PTHR45633">
    <property type="entry name" value="60 KDA HEAT SHOCK PROTEIN, MITOCHONDRIAL"/>
    <property type="match status" value="1"/>
</dbReference>
<evidence type="ECO:0000256" key="3">
    <source>
        <dbReference type="ARBA" id="ARBA00022840"/>
    </source>
</evidence>
<reference evidence="7" key="1">
    <citation type="journal article" date="2023" name="Nat. Commun.">
        <title>Diploid and tetraploid genomes of Acorus and the evolution of monocots.</title>
        <authorList>
            <person name="Ma L."/>
            <person name="Liu K.W."/>
            <person name="Li Z."/>
            <person name="Hsiao Y.Y."/>
            <person name="Qi Y."/>
            <person name="Fu T."/>
            <person name="Tang G.D."/>
            <person name="Zhang D."/>
            <person name="Sun W.H."/>
            <person name="Liu D.K."/>
            <person name="Li Y."/>
            <person name="Chen G.Z."/>
            <person name="Liu X.D."/>
            <person name="Liao X.Y."/>
            <person name="Jiang Y.T."/>
            <person name="Yu X."/>
            <person name="Hao Y."/>
            <person name="Huang J."/>
            <person name="Zhao X.W."/>
            <person name="Ke S."/>
            <person name="Chen Y.Y."/>
            <person name="Wu W.L."/>
            <person name="Hsu J.L."/>
            <person name="Lin Y.F."/>
            <person name="Huang M.D."/>
            <person name="Li C.Y."/>
            <person name="Huang L."/>
            <person name="Wang Z.W."/>
            <person name="Zhao X."/>
            <person name="Zhong W.Y."/>
            <person name="Peng D.H."/>
            <person name="Ahmad S."/>
            <person name="Lan S."/>
            <person name="Zhang J.S."/>
            <person name="Tsai W.C."/>
            <person name="Van de Peer Y."/>
            <person name="Liu Z.J."/>
        </authorList>
    </citation>
    <scope>NUCLEOTIDE SEQUENCE</scope>
    <source>
        <strain evidence="7">CP</strain>
    </source>
</reference>
<feature type="region of interest" description="Disordered" evidence="6">
    <location>
        <begin position="1"/>
        <end position="22"/>
    </location>
</feature>
<keyword evidence="2" id="KW-0547">Nucleotide-binding</keyword>
<proteinExistence type="inferred from homology"/>
<dbReference type="InterPro" id="IPR002423">
    <property type="entry name" value="Cpn60/GroEL/TCP-1"/>
</dbReference>
<dbReference type="FunFam" id="3.50.7.10:FF:000001">
    <property type="entry name" value="60 kDa chaperonin"/>
    <property type="match status" value="1"/>
</dbReference>
<dbReference type="Pfam" id="PF00118">
    <property type="entry name" value="Cpn60_TCP1"/>
    <property type="match status" value="1"/>
</dbReference>
<sequence length="594" mass="64423">MSCIPLTFPPPLSTPTKRSPQPGLLTLRAMTKELHFNHDFSTTKKLQAGVDLVAELVGVTLGPKGRNVVLGNKYGPPKIVNDGDTVLKEVKLEDPLENIGVKLVRHAASKTDDLAGDGSTTSIILAQGLISEGIKVLSAGLNPVQIARGIEKTANALVSELKLMSKEIEDDQIADVAAVSAGNDYAAGNMIADALRRVGRKGVVRIENGKYFENSFRVVEGMQFDRGYLSPYFVNDRKKKTVEFDNCKILLVDKKIKNAKDMFKILDGAVKEKYPVLVVAESIEQEVLALLIRNKLKGVLKVAAIKAPTFGERKSHYLDDIAILTGGKVVRDEMGLTLENAGKEVLGSAVKVVVNSNSTLILTDGSTQHAVEERVSQIHSLIENSVENFQKNILKERIARLSGGIAILEVGAQTEVELKDKKLRIEDALNATKAAIEEGVVVGGGCSLLRLSLKVDDIKQSLENEEQKIGADIFKRALSYPSKLIAKNAGINGSVVVEKVLSIDDVRYGYNAAKNTYEDLISAGIIDPSKVVRCCIEHAASVAKTFLTFDVVVVDLLESNPSPRRNSIPMPRTPMPNTRAPLRIPGGSFFHYGS</sequence>
<dbReference type="SUPFAM" id="SSF54849">
    <property type="entry name" value="GroEL-intermediate domain like"/>
    <property type="match status" value="1"/>
</dbReference>
<dbReference type="AlphaFoldDB" id="A0AAV9ESX1"/>
<protein>
    <submittedName>
        <fullName evidence="7">Uncharacterized protein</fullName>
    </submittedName>
</protein>
<dbReference type="SUPFAM" id="SSF52029">
    <property type="entry name" value="GroEL apical domain-like"/>
    <property type="match status" value="1"/>
</dbReference>
<dbReference type="InterPro" id="IPR001844">
    <property type="entry name" value="Cpn60/GroEL"/>
</dbReference>